<sequence>MKLLQLSSIAFVSFSLTFFNDIQTLFSLNSLLENPKLFIHLSPVLAQSSTDKKAEADRLLKQCSEEYNISQFQAAIQSCEQSLKLYQEIGDRLGEAVCLMLLGGVYSKLKQPQKTIEFFEQSIPILQEIENRNALQTSLIVLGIAYDSLGKYQKAIEFYQQSLSISQEIGDRNGLATSLNGLGNAYDSLGEHQKAIELHQQSLSISQEIGDHNGVASSLMNLGNAYRSLGEYQKAIEFYQQSLSIFQEIGDHNGVAKSLNNLGIAYDSLGEYQKAIEFHQQSLSIFQEIGDRNGVATSLMNLGSPYNSMGEYQKAIEFYQQSLSIFQEIGDRNGVAKSLGNLGTTYWSLGEDQKAIEFHQQSLSIFQEIGDRNGVASSFNNLGNTYWSLGEYQKAIEFHQQSLSIFQEIGDQNGVANSLGNLGNAYRSLGEYQKTIEFYQQSLSILQQIGDRNGERTILSNIGFTLSQQNQPELAIVFYKQSVNVTESIRQNLRGLDRNLQQTYLETVADSYRRLADLLLQQDRILEAQQVIDLLKVQELEDYLKNVRGNAQTEQGIELLPAERQLWTQYNALQEKAIPTGRELAQLRKITPNNRTTIQQQRIEELVKQEQEMTALFNQFLASPEIQKIVQNLSRVTQQENINLRSYTRLQESLSNLQQNAVILYPLILENRLELILVTPQSTAPIRKIVNVKREVLNQAILNYKQGLKGNPEDFKETAKILYDYLIKPLEKDLADLKTETLIYAPDGQLRYLPLAGLYDGQQWLIQKYRINNITASSLTDFTLQPRIQPLVLAGAFSDIKTHYNFNVGDQPFEFTGLEFAEDEINNIAATIPNTKKLLNRDFNRNQTNIYLGDYNIIHFATHGSFVVGLPEDSFILFGDGDRASLRDMATWDLRKVDLVVLSACQTALGNKLGNGEEILGLGYTIQQRGAKATVASLWTVDDASTQQLMNIFYQELQQGKSTAEALRQAQIALITGKVTHPDANKNITQPYYWAAFIIIGNGF</sequence>
<organism evidence="3 4">
    <name type="scientific">Planktothrix tepida PCC 9214</name>
    <dbReference type="NCBI Taxonomy" id="671072"/>
    <lineage>
        <taxon>Bacteria</taxon>
        <taxon>Bacillati</taxon>
        <taxon>Cyanobacteriota</taxon>
        <taxon>Cyanophyceae</taxon>
        <taxon>Oscillatoriophycideae</taxon>
        <taxon>Oscillatoriales</taxon>
        <taxon>Microcoleaceae</taxon>
        <taxon>Planktothrix</taxon>
    </lineage>
</organism>
<dbReference type="Proteomes" id="UP000184315">
    <property type="component" value="Unassembled WGS sequence"/>
</dbReference>
<feature type="domain" description="CHAT" evidence="2">
    <location>
        <begin position="717"/>
        <end position="1002"/>
    </location>
</feature>
<dbReference type="SUPFAM" id="SSF48452">
    <property type="entry name" value="TPR-like"/>
    <property type="match status" value="3"/>
</dbReference>
<dbReference type="Pfam" id="PF13424">
    <property type="entry name" value="TPR_12"/>
    <property type="match status" value="5"/>
</dbReference>
<dbReference type="InterPro" id="IPR019734">
    <property type="entry name" value="TPR_rpt"/>
</dbReference>
<dbReference type="SMART" id="SM00028">
    <property type="entry name" value="TPR"/>
    <property type="match status" value="11"/>
</dbReference>
<dbReference type="Gene3D" id="1.25.40.10">
    <property type="entry name" value="Tetratricopeptide repeat domain"/>
    <property type="match status" value="3"/>
</dbReference>
<dbReference type="OrthoDB" id="437421at2"/>
<evidence type="ECO:0000259" key="2">
    <source>
        <dbReference type="Pfam" id="PF12770"/>
    </source>
</evidence>
<feature type="repeat" description="TPR" evidence="1">
    <location>
        <begin position="376"/>
        <end position="409"/>
    </location>
</feature>
<proteinExistence type="predicted"/>
<feature type="repeat" description="TPR" evidence="1">
    <location>
        <begin position="176"/>
        <end position="209"/>
    </location>
</feature>
<protein>
    <recommendedName>
        <fullName evidence="2">CHAT domain-containing protein</fullName>
    </recommendedName>
</protein>
<feature type="repeat" description="TPR" evidence="1">
    <location>
        <begin position="256"/>
        <end position="289"/>
    </location>
</feature>
<dbReference type="PANTHER" id="PTHR10098:SF108">
    <property type="entry name" value="TETRATRICOPEPTIDE REPEAT PROTEIN 28"/>
    <property type="match status" value="1"/>
</dbReference>
<dbReference type="PROSITE" id="PS50293">
    <property type="entry name" value="TPR_REGION"/>
    <property type="match status" value="2"/>
</dbReference>
<accession>A0A1J1LSU2</accession>
<dbReference type="EMBL" id="CZDF01000174">
    <property type="protein sequence ID" value="CUR35471.1"/>
    <property type="molecule type" value="Genomic_DNA"/>
</dbReference>
<dbReference type="PANTHER" id="PTHR10098">
    <property type="entry name" value="RAPSYN-RELATED"/>
    <property type="match status" value="1"/>
</dbReference>
<gene>
    <name evidence="3" type="ORF">PL9214670097</name>
</gene>
<evidence type="ECO:0000313" key="3">
    <source>
        <dbReference type="EMBL" id="CUR35471.1"/>
    </source>
</evidence>
<dbReference type="PROSITE" id="PS50005">
    <property type="entry name" value="TPR"/>
    <property type="match status" value="7"/>
</dbReference>
<dbReference type="Pfam" id="PF12770">
    <property type="entry name" value="CHAT"/>
    <property type="match status" value="1"/>
</dbReference>
<keyword evidence="1" id="KW-0802">TPR repeat</keyword>
<feature type="repeat" description="TPR" evidence="1">
    <location>
        <begin position="296"/>
        <end position="329"/>
    </location>
</feature>
<feature type="repeat" description="TPR" evidence="1">
    <location>
        <begin position="416"/>
        <end position="449"/>
    </location>
</feature>
<keyword evidence="4" id="KW-1185">Reference proteome</keyword>
<evidence type="ECO:0000256" key="1">
    <source>
        <dbReference type="PROSITE-ProRule" id="PRU00339"/>
    </source>
</evidence>
<dbReference type="InterPro" id="IPR024983">
    <property type="entry name" value="CHAT_dom"/>
</dbReference>
<feature type="repeat" description="TPR" evidence="1">
    <location>
        <begin position="136"/>
        <end position="169"/>
    </location>
</feature>
<reference evidence="4" key="1">
    <citation type="submission" date="2015-10" db="EMBL/GenBank/DDBJ databases">
        <authorList>
            <person name="Regsiter A."/>
            <person name="william w."/>
        </authorList>
    </citation>
    <scope>NUCLEOTIDE SEQUENCE [LARGE SCALE GENOMIC DNA]</scope>
</reference>
<dbReference type="STRING" id="671072.PL9214670097"/>
<evidence type="ECO:0000313" key="4">
    <source>
        <dbReference type="Proteomes" id="UP000184315"/>
    </source>
</evidence>
<dbReference type="InterPro" id="IPR011990">
    <property type="entry name" value="TPR-like_helical_dom_sf"/>
</dbReference>
<name>A0A1J1LSU2_9CYAN</name>
<dbReference type="RefSeq" id="WP_083580222.1">
    <property type="nucleotide sequence ID" value="NZ_LN889815.1"/>
</dbReference>
<dbReference type="AlphaFoldDB" id="A0A1J1LSU2"/>
<feature type="repeat" description="TPR" evidence="1">
    <location>
        <begin position="216"/>
        <end position="249"/>
    </location>
</feature>